<dbReference type="RefSeq" id="WP_326833715.1">
    <property type="nucleotide sequence ID" value="NZ_CP142149.1"/>
</dbReference>
<keyword evidence="3" id="KW-1185">Reference proteome</keyword>
<dbReference type="InterPro" id="IPR029032">
    <property type="entry name" value="AhpD-like"/>
</dbReference>
<gene>
    <name evidence="2" type="ORF">VSH64_01955</name>
</gene>
<evidence type="ECO:0000313" key="3">
    <source>
        <dbReference type="Proteomes" id="UP001330812"/>
    </source>
</evidence>
<dbReference type="Gene3D" id="1.20.1290.10">
    <property type="entry name" value="AhpD-like"/>
    <property type="match status" value="1"/>
</dbReference>
<dbReference type="PANTHER" id="PTHR35446:SF3">
    <property type="entry name" value="CMD DOMAIN-CONTAINING PROTEIN"/>
    <property type="match status" value="1"/>
</dbReference>
<dbReference type="SUPFAM" id="SSF69118">
    <property type="entry name" value="AhpD-like"/>
    <property type="match status" value="1"/>
</dbReference>
<proteinExistence type="predicted"/>
<dbReference type="Proteomes" id="UP001330812">
    <property type="component" value="Chromosome"/>
</dbReference>
<reference evidence="2 3" key="1">
    <citation type="journal article" date="2015" name="Int. J. Syst. Evol. Microbiol.">
        <title>Amycolatopsis rhabdoformis sp. nov., an actinomycete isolated from a tropical forest soil.</title>
        <authorList>
            <person name="Souza W.R."/>
            <person name="Silva R.E."/>
            <person name="Goodfellow M."/>
            <person name="Busarakam K."/>
            <person name="Figueiro F.S."/>
            <person name="Ferreira D."/>
            <person name="Rodrigues-Filho E."/>
            <person name="Moraes L.A.B."/>
            <person name="Zucchi T.D."/>
        </authorList>
    </citation>
    <scope>NUCLEOTIDE SEQUENCE [LARGE SCALE GENOMIC DNA]</scope>
    <source>
        <strain evidence="2 3">NCIMB 14900</strain>
    </source>
</reference>
<dbReference type="Pfam" id="PF02627">
    <property type="entry name" value="CMD"/>
    <property type="match status" value="1"/>
</dbReference>
<feature type="domain" description="Carboxymuconolactone decarboxylase-like" evidence="1">
    <location>
        <begin position="40"/>
        <end position="120"/>
    </location>
</feature>
<protein>
    <recommendedName>
        <fullName evidence="1">Carboxymuconolactone decarboxylase-like domain-containing protein</fullName>
    </recommendedName>
</protein>
<accession>A0ABZ1I8X6</accession>
<name>A0ABZ1I8X6_9PSEU</name>
<evidence type="ECO:0000259" key="1">
    <source>
        <dbReference type="Pfam" id="PF02627"/>
    </source>
</evidence>
<dbReference type="InterPro" id="IPR003779">
    <property type="entry name" value="CMD-like"/>
</dbReference>
<evidence type="ECO:0000313" key="2">
    <source>
        <dbReference type="EMBL" id="WSE30899.1"/>
    </source>
</evidence>
<dbReference type="PANTHER" id="PTHR35446">
    <property type="entry name" value="SI:CH211-175M2.5"/>
    <property type="match status" value="1"/>
</dbReference>
<dbReference type="EMBL" id="CP142149">
    <property type="protein sequence ID" value="WSE30899.1"/>
    <property type="molecule type" value="Genomic_DNA"/>
</dbReference>
<organism evidence="2 3">
    <name type="scientific">Amycolatopsis rhabdoformis</name>
    <dbReference type="NCBI Taxonomy" id="1448059"/>
    <lineage>
        <taxon>Bacteria</taxon>
        <taxon>Bacillati</taxon>
        <taxon>Actinomycetota</taxon>
        <taxon>Actinomycetes</taxon>
        <taxon>Pseudonocardiales</taxon>
        <taxon>Pseudonocardiaceae</taxon>
        <taxon>Amycolatopsis</taxon>
    </lineage>
</organism>
<sequence length="191" mass="20082">MRHSFLTDPPPDLAVDAVYGDDLGSDGYVNNLTRVWAWRPDVLAAFTELRATLMGSSSLSDREAAVLVATTAATRGDSYCALAWGARLAGLTDDTTAAAVLRGEPAPLSARESALAAWARNVLADPNATTATDVATLRTAGLNDREIFEATTWIALRLAFATVNDALGAPPDPELRAKVPAAVRAAVTFGR</sequence>